<comment type="caution">
    <text evidence="4">The sequence shown here is derived from an EMBL/GenBank/DDBJ whole genome shotgun (WGS) entry which is preliminary data.</text>
</comment>
<evidence type="ECO:0000313" key="4">
    <source>
        <dbReference type="EMBL" id="CAG8620913.1"/>
    </source>
</evidence>
<dbReference type="Gene3D" id="2.40.50.730">
    <property type="match status" value="2"/>
</dbReference>
<dbReference type="GO" id="GO:0006287">
    <property type="term" value="P:base-excision repair, gap-filling"/>
    <property type="evidence" value="ECO:0007669"/>
    <property type="project" value="TreeGrafter"/>
</dbReference>
<dbReference type="InterPro" id="IPR050240">
    <property type="entry name" value="DNA_pol_type-B"/>
</dbReference>
<evidence type="ECO:0000259" key="3">
    <source>
        <dbReference type="Pfam" id="PF03104"/>
    </source>
</evidence>
<dbReference type="Gene3D" id="3.30.420.10">
    <property type="entry name" value="Ribonuclease H-like superfamily/Ribonuclease H"/>
    <property type="match status" value="1"/>
</dbReference>
<dbReference type="GO" id="GO:0043625">
    <property type="term" value="C:delta DNA polymerase complex"/>
    <property type="evidence" value="ECO:0007669"/>
    <property type="project" value="TreeGrafter"/>
</dbReference>
<gene>
    <name evidence="4" type="ORF">PBRASI_LOCUS8703</name>
</gene>
<dbReference type="Pfam" id="PF03104">
    <property type="entry name" value="DNA_pol_B_exo1"/>
    <property type="match status" value="1"/>
</dbReference>
<keyword evidence="5" id="KW-1185">Reference proteome</keyword>
<proteinExistence type="predicted"/>
<feature type="non-terminal residue" evidence="4">
    <location>
        <position position="260"/>
    </location>
</feature>
<dbReference type="GO" id="GO:0003887">
    <property type="term" value="F:DNA-directed DNA polymerase activity"/>
    <property type="evidence" value="ECO:0007669"/>
    <property type="project" value="TreeGrafter"/>
</dbReference>
<dbReference type="PANTHER" id="PTHR10322">
    <property type="entry name" value="DNA POLYMERASE CATALYTIC SUBUNIT"/>
    <property type="match status" value="1"/>
</dbReference>
<feature type="compositionally biased region" description="Polar residues" evidence="2">
    <location>
        <begin position="19"/>
        <end position="28"/>
    </location>
</feature>
<dbReference type="InterPro" id="IPR036397">
    <property type="entry name" value="RNaseH_sf"/>
</dbReference>
<evidence type="ECO:0000256" key="2">
    <source>
        <dbReference type="SAM" id="MobiDB-lite"/>
    </source>
</evidence>
<protein>
    <recommendedName>
        <fullName evidence="1">DNA polymerase delta catalytic subunit</fullName>
    </recommendedName>
</protein>
<sequence length="260" mass="29278">MTATKLNVKSTFEKDLEQLNEQEQVSSSGEKHRQTWARPQVPLIDTKRNPIIFQQLEVDDYIDSLRSPTIRLYGLTEGGNSVLCHVTGFLPYFYIPAPAGFKENDVPSLIKAIENAIGSGNKLPITIEIHMKEIQIALTILRSIESGSVQFNGLREITFESNISYVLRFMIDCKVTGANWIELPPGTYKIRVLSAKVSTCQIEVETRYDQFVSHTPEAEWLKIAPLRILSFDIECAGRKGIFPEPKVDPVIQIANVVTIQ</sequence>
<feature type="region of interest" description="Disordered" evidence="2">
    <location>
        <begin position="17"/>
        <end position="38"/>
    </location>
</feature>
<evidence type="ECO:0000313" key="5">
    <source>
        <dbReference type="Proteomes" id="UP000789739"/>
    </source>
</evidence>
<accession>A0A9N9GN57</accession>
<dbReference type="GO" id="GO:0045004">
    <property type="term" value="P:DNA replication proofreading"/>
    <property type="evidence" value="ECO:0007669"/>
    <property type="project" value="TreeGrafter"/>
</dbReference>
<organism evidence="4 5">
    <name type="scientific">Paraglomus brasilianum</name>
    <dbReference type="NCBI Taxonomy" id="144538"/>
    <lineage>
        <taxon>Eukaryota</taxon>
        <taxon>Fungi</taxon>
        <taxon>Fungi incertae sedis</taxon>
        <taxon>Mucoromycota</taxon>
        <taxon>Glomeromycotina</taxon>
        <taxon>Glomeromycetes</taxon>
        <taxon>Paraglomerales</taxon>
        <taxon>Paraglomeraceae</taxon>
        <taxon>Paraglomus</taxon>
    </lineage>
</organism>
<dbReference type="EMBL" id="CAJVPI010001619">
    <property type="protein sequence ID" value="CAG8620913.1"/>
    <property type="molecule type" value="Genomic_DNA"/>
</dbReference>
<evidence type="ECO:0000256" key="1">
    <source>
        <dbReference type="ARBA" id="ARBA00024411"/>
    </source>
</evidence>
<dbReference type="OrthoDB" id="2431368at2759"/>
<reference evidence="4" key="1">
    <citation type="submission" date="2021-06" db="EMBL/GenBank/DDBJ databases">
        <authorList>
            <person name="Kallberg Y."/>
            <person name="Tangrot J."/>
            <person name="Rosling A."/>
        </authorList>
    </citation>
    <scope>NUCLEOTIDE SEQUENCE</scope>
    <source>
        <strain evidence="4">BR232B</strain>
    </source>
</reference>
<dbReference type="InterPro" id="IPR012337">
    <property type="entry name" value="RNaseH-like_sf"/>
</dbReference>
<dbReference type="GO" id="GO:0006297">
    <property type="term" value="P:nucleotide-excision repair, DNA gap filling"/>
    <property type="evidence" value="ECO:0007669"/>
    <property type="project" value="TreeGrafter"/>
</dbReference>
<dbReference type="Proteomes" id="UP000789739">
    <property type="component" value="Unassembled WGS sequence"/>
</dbReference>
<dbReference type="GO" id="GO:0003676">
    <property type="term" value="F:nucleic acid binding"/>
    <property type="evidence" value="ECO:0007669"/>
    <property type="project" value="InterPro"/>
</dbReference>
<dbReference type="InterPro" id="IPR006133">
    <property type="entry name" value="DNA-dir_DNA_pol_B_exonuc"/>
</dbReference>
<dbReference type="PANTHER" id="PTHR10322:SF23">
    <property type="entry name" value="DNA POLYMERASE DELTA CATALYTIC SUBUNIT"/>
    <property type="match status" value="1"/>
</dbReference>
<dbReference type="AlphaFoldDB" id="A0A9N9GN57"/>
<name>A0A9N9GN57_9GLOM</name>
<dbReference type="SUPFAM" id="SSF53098">
    <property type="entry name" value="Ribonuclease H-like"/>
    <property type="match status" value="1"/>
</dbReference>
<feature type="domain" description="DNA-directed DNA polymerase family B exonuclease" evidence="3">
    <location>
        <begin position="158"/>
        <end position="257"/>
    </location>
</feature>
<dbReference type="GO" id="GO:0008296">
    <property type="term" value="F:3'-5'-DNA exonuclease activity"/>
    <property type="evidence" value="ECO:0007669"/>
    <property type="project" value="TreeGrafter"/>
</dbReference>